<name>C4FIW5_9AQUI</name>
<dbReference type="Proteomes" id="UP000005540">
    <property type="component" value="Unassembled WGS sequence"/>
</dbReference>
<comment type="caution">
    <text evidence="1">The sequence shown here is derived from an EMBL/GenBank/DDBJ whole genome shotgun (WGS) entry which is preliminary data.</text>
</comment>
<gene>
    <name evidence="1" type="ORF">SULYE_0505</name>
</gene>
<organism evidence="1 2">
    <name type="scientific">Sulfurihydrogenibium yellowstonense SS-5</name>
    <dbReference type="NCBI Taxonomy" id="432331"/>
    <lineage>
        <taxon>Bacteria</taxon>
        <taxon>Pseudomonadati</taxon>
        <taxon>Aquificota</taxon>
        <taxon>Aquificia</taxon>
        <taxon>Aquificales</taxon>
        <taxon>Hydrogenothermaceae</taxon>
        <taxon>Sulfurihydrogenibium</taxon>
    </lineage>
</organism>
<proteinExistence type="predicted"/>
<accession>C4FIW5</accession>
<dbReference type="EMBL" id="ABZS01000034">
    <property type="protein sequence ID" value="EEP60990.1"/>
    <property type="molecule type" value="Genomic_DNA"/>
</dbReference>
<evidence type="ECO:0000313" key="1">
    <source>
        <dbReference type="EMBL" id="EEP60990.1"/>
    </source>
</evidence>
<evidence type="ECO:0000313" key="2">
    <source>
        <dbReference type="Proteomes" id="UP000005540"/>
    </source>
</evidence>
<dbReference type="AlphaFoldDB" id="C4FIW5"/>
<keyword evidence="2" id="KW-1185">Reference proteome</keyword>
<dbReference type="RefSeq" id="WP_007546119.1">
    <property type="nucleotide sequence ID" value="NZ_ABZS01000034.1"/>
</dbReference>
<sequence>MKLFRYFTLLLMIIFNLSFAIDELMLYGIVKDYNPKAKEIVILVESGSCRGERVFIINPNINLQREKIINKKINFIIDSSECIKSEKHKILKYFVMED</sequence>
<protein>
    <submittedName>
        <fullName evidence="1">Uncharacterized protein</fullName>
    </submittedName>
</protein>
<reference evidence="1 2" key="1">
    <citation type="submission" date="2009-04" db="EMBL/GenBank/DDBJ databases">
        <authorList>
            <person name="Reysenbach A.-L."/>
            <person name="Heidelberg J.F."/>
            <person name="Nelson W.C."/>
        </authorList>
    </citation>
    <scope>NUCLEOTIDE SEQUENCE [LARGE SCALE GENOMIC DNA]</scope>
    <source>
        <strain evidence="1 2">SS-5</strain>
    </source>
</reference>